<reference evidence="2 3" key="1">
    <citation type="submission" date="2019-01" db="EMBL/GenBank/DDBJ databases">
        <title>Draft genome sequences of the type strains of six Macrococcus species.</title>
        <authorList>
            <person name="Mazhar S."/>
            <person name="Altermann E."/>
            <person name="Hill C."/>
            <person name="Mcauliffe O."/>
        </authorList>
    </citation>
    <scope>NUCLEOTIDE SEQUENCE [LARGE SCALE GENOMIC DNA]</scope>
    <source>
        <strain evidence="2 3">ATCC 51828</strain>
    </source>
</reference>
<protein>
    <submittedName>
        <fullName evidence="2">Uncharacterized protein</fullName>
    </submittedName>
</protein>
<evidence type="ECO:0000256" key="1">
    <source>
        <dbReference type="SAM" id="MobiDB-lite"/>
    </source>
</evidence>
<proteinExistence type="predicted"/>
<name>A0A9Q8CPT8_9STAP</name>
<gene>
    <name evidence="2" type="ORF">ERX40_04210</name>
</gene>
<dbReference type="EMBL" id="SCWD01000001">
    <property type="protein sequence ID" value="TDM04380.1"/>
    <property type="molecule type" value="Genomic_DNA"/>
</dbReference>
<dbReference type="RefSeq" id="WP_133417240.1">
    <property type="nucleotide sequence ID" value="NZ_SCWD01000001.1"/>
</dbReference>
<evidence type="ECO:0000313" key="3">
    <source>
        <dbReference type="Proteomes" id="UP000295280"/>
    </source>
</evidence>
<accession>A0A9Q8CPT8</accession>
<keyword evidence="3" id="KW-1185">Reference proteome</keyword>
<feature type="region of interest" description="Disordered" evidence="1">
    <location>
        <begin position="59"/>
        <end position="85"/>
    </location>
</feature>
<comment type="caution">
    <text evidence="2">The sequence shown here is derived from an EMBL/GenBank/DDBJ whole genome shotgun (WGS) entry which is preliminary data.</text>
</comment>
<evidence type="ECO:0000313" key="2">
    <source>
        <dbReference type="EMBL" id="TDM04380.1"/>
    </source>
</evidence>
<dbReference type="OrthoDB" id="2734847at2"/>
<dbReference type="Proteomes" id="UP000295280">
    <property type="component" value="Unassembled WGS sequence"/>
</dbReference>
<organism evidence="2 3">
    <name type="scientific">Macrococcus carouselicus</name>
    <dbReference type="NCBI Taxonomy" id="69969"/>
    <lineage>
        <taxon>Bacteria</taxon>
        <taxon>Bacillati</taxon>
        <taxon>Bacillota</taxon>
        <taxon>Bacilli</taxon>
        <taxon>Bacillales</taxon>
        <taxon>Staphylococcaceae</taxon>
        <taxon>Macrococcus</taxon>
    </lineage>
</organism>
<sequence length="147" mass="16717">MSIGTIVFIIGIIITVGQSLWEKKKKDDTEGPVIRKVRDFEQRVQTNIERLEQRTTLDRAAVTPGEKTPTVSPRAERTEKVQPKKQDKIERVLTDTHLTEQQKAQRLAAIKEQDLTEDAGFTFDITNENLVHGLIMAELLSPPKSKR</sequence>
<dbReference type="AlphaFoldDB" id="A0A9Q8CPT8"/>
<feature type="compositionally biased region" description="Basic and acidic residues" evidence="1">
    <location>
        <begin position="74"/>
        <end position="85"/>
    </location>
</feature>